<keyword evidence="5 7" id="KW-1133">Transmembrane helix</keyword>
<evidence type="ECO:0000256" key="1">
    <source>
        <dbReference type="ARBA" id="ARBA00004651"/>
    </source>
</evidence>
<feature type="transmembrane region" description="Helical" evidence="7">
    <location>
        <begin position="80"/>
        <end position="101"/>
    </location>
</feature>
<dbReference type="Pfam" id="PF00528">
    <property type="entry name" value="BPD_transp_1"/>
    <property type="match status" value="1"/>
</dbReference>
<gene>
    <name evidence="9" type="ORF">NKI36_14140</name>
</gene>
<evidence type="ECO:0000259" key="8">
    <source>
        <dbReference type="PROSITE" id="PS50928"/>
    </source>
</evidence>
<dbReference type="InterPro" id="IPR035906">
    <property type="entry name" value="MetI-like_sf"/>
</dbReference>
<dbReference type="PANTHER" id="PTHR30151">
    <property type="entry name" value="ALKANE SULFONATE ABC TRANSPORTER-RELATED, MEMBRANE SUBUNIT"/>
    <property type="match status" value="1"/>
</dbReference>
<dbReference type="CDD" id="cd06261">
    <property type="entry name" value="TM_PBP2"/>
    <property type="match status" value="1"/>
</dbReference>
<evidence type="ECO:0000256" key="7">
    <source>
        <dbReference type="RuleBase" id="RU363032"/>
    </source>
</evidence>
<keyword evidence="4 7" id="KW-0812">Transmembrane</keyword>
<feature type="transmembrane region" description="Helical" evidence="7">
    <location>
        <begin position="234"/>
        <end position="254"/>
    </location>
</feature>
<organism evidence="9 10">
    <name type="scientific">Mesorhizobium caraganae</name>
    <dbReference type="NCBI Taxonomy" id="483206"/>
    <lineage>
        <taxon>Bacteria</taxon>
        <taxon>Pseudomonadati</taxon>
        <taxon>Pseudomonadota</taxon>
        <taxon>Alphaproteobacteria</taxon>
        <taxon>Hyphomicrobiales</taxon>
        <taxon>Phyllobacteriaceae</taxon>
        <taxon>Mesorhizobium</taxon>
    </lineage>
</organism>
<protein>
    <submittedName>
        <fullName evidence="9">ABC transporter permease</fullName>
    </submittedName>
</protein>
<feature type="transmembrane region" description="Helical" evidence="7">
    <location>
        <begin position="108"/>
        <end position="131"/>
    </location>
</feature>
<keyword evidence="3" id="KW-1003">Cell membrane</keyword>
<dbReference type="InterPro" id="IPR000515">
    <property type="entry name" value="MetI-like"/>
</dbReference>
<dbReference type="Gene3D" id="1.10.3720.10">
    <property type="entry name" value="MetI-like"/>
    <property type="match status" value="1"/>
</dbReference>
<proteinExistence type="inferred from homology"/>
<dbReference type="PANTHER" id="PTHR30151:SF25">
    <property type="entry name" value="TAURINE TRANSPORT SYSTEM PERMEASE PROTEIN TAUC"/>
    <property type="match status" value="1"/>
</dbReference>
<feature type="transmembrane region" description="Helical" evidence="7">
    <location>
        <begin position="192"/>
        <end position="214"/>
    </location>
</feature>
<evidence type="ECO:0000313" key="9">
    <source>
        <dbReference type="EMBL" id="MER9405184.1"/>
    </source>
</evidence>
<keyword evidence="10" id="KW-1185">Reference proteome</keyword>
<sequence>MINARVSRGGALFLGALPFLVAAGAYLIASGKRLDANPADKLLPSPAQMWSAFLDLATVPDKRSGDLILWVDTYASLARLFAGVAAATLVALSLGIAIGFIPRVRAFLLPFVTVVCVIPPLALLPILFIALGLGETAKITLIAIGVAPVMVRDIANRVMELPPELIAKAQTLGGNSWTMVLRLVLPQVMPRLITCVRLALGPAWLFLIAAEAIASTEGLGYRIFLVRRYLSMDVILPYVAWITLLAVITDWLLVRLSRALSPWAHPVEAK</sequence>
<feature type="domain" description="ABC transmembrane type-1" evidence="8">
    <location>
        <begin position="77"/>
        <end position="257"/>
    </location>
</feature>
<evidence type="ECO:0000256" key="3">
    <source>
        <dbReference type="ARBA" id="ARBA00022475"/>
    </source>
</evidence>
<dbReference type="RefSeq" id="WP_352558233.1">
    <property type="nucleotide sequence ID" value="NZ_JAMYQB010000010.1"/>
</dbReference>
<keyword evidence="6 7" id="KW-0472">Membrane</keyword>
<dbReference type="Proteomes" id="UP001433071">
    <property type="component" value="Unassembled WGS sequence"/>
</dbReference>
<evidence type="ECO:0000256" key="2">
    <source>
        <dbReference type="ARBA" id="ARBA00022448"/>
    </source>
</evidence>
<evidence type="ECO:0000313" key="10">
    <source>
        <dbReference type="Proteomes" id="UP001433071"/>
    </source>
</evidence>
<dbReference type="SUPFAM" id="SSF161098">
    <property type="entry name" value="MetI-like"/>
    <property type="match status" value="1"/>
</dbReference>
<comment type="similarity">
    <text evidence="7">Belongs to the binding-protein-dependent transport system permease family.</text>
</comment>
<feature type="transmembrane region" description="Helical" evidence="7">
    <location>
        <begin position="12"/>
        <end position="29"/>
    </location>
</feature>
<keyword evidence="2 7" id="KW-0813">Transport</keyword>
<comment type="caution">
    <text evidence="9">The sequence shown here is derived from an EMBL/GenBank/DDBJ whole genome shotgun (WGS) entry which is preliminary data.</text>
</comment>
<dbReference type="PROSITE" id="PS50928">
    <property type="entry name" value="ABC_TM1"/>
    <property type="match status" value="1"/>
</dbReference>
<accession>A0ABV1Z0F1</accession>
<dbReference type="EMBL" id="JAMYQB010000010">
    <property type="protein sequence ID" value="MER9405184.1"/>
    <property type="molecule type" value="Genomic_DNA"/>
</dbReference>
<evidence type="ECO:0000256" key="4">
    <source>
        <dbReference type="ARBA" id="ARBA00022692"/>
    </source>
</evidence>
<evidence type="ECO:0000256" key="5">
    <source>
        <dbReference type="ARBA" id="ARBA00022989"/>
    </source>
</evidence>
<name>A0ABV1Z0F1_9HYPH</name>
<reference evidence="9 10" key="1">
    <citation type="journal article" date="2024" name="Proc. Natl. Acad. Sci. U.S.A.">
        <title>The evolutionary genomics of adaptation to stress in wild rhizobium bacteria.</title>
        <authorList>
            <person name="Kehlet-Delgado H."/>
            <person name="Montoya A.P."/>
            <person name="Jensen K.T."/>
            <person name="Wendlandt C.E."/>
            <person name="Dexheimer C."/>
            <person name="Roberts M."/>
            <person name="Torres Martinez L."/>
            <person name="Friesen M.L."/>
            <person name="Griffitts J.S."/>
            <person name="Porter S.S."/>
        </authorList>
    </citation>
    <scope>NUCLEOTIDE SEQUENCE [LARGE SCALE GENOMIC DNA]</scope>
    <source>
        <strain evidence="9 10">M0641</strain>
    </source>
</reference>
<evidence type="ECO:0000256" key="6">
    <source>
        <dbReference type="ARBA" id="ARBA00023136"/>
    </source>
</evidence>
<comment type="subcellular location">
    <subcellularLocation>
        <location evidence="1 7">Cell membrane</location>
        <topology evidence="1 7">Multi-pass membrane protein</topology>
    </subcellularLocation>
</comment>